<proteinExistence type="predicted"/>
<dbReference type="SUPFAM" id="SSF54928">
    <property type="entry name" value="RNA-binding domain, RBD"/>
    <property type="match status" value="1"/>
</dbReference>
<organism evidence="1">
    <name type="scientific">Mesocestoides corti</name>
    <name type="common">Flatworm</name>
    <dbReference type="NCBI Taxonomy" id="53468"/>
    <lineage>
        <taxon>Eukaryota</taxon>
        <taxon>Metazoa</taxon>
        <taxon>Spiralia</taxon>
        <taxon>Lophotrochozoa</taxon>
        <taxon>Platyhelminthes</taxon>
        <taxon>Cestoda</taxon>
        <taxon>Eucestoda</taxon>
        <taxon>Cyclophyllidea</taxon>
        <taxon>Mesocestoididae</taxon>
        <taxon>Mesocestoides</taxon>
    </lineage>
</organism>
<reference evidence="1" key="1">
    <citation type="submission" date="2019-11" db="UniProtKB">
        <authorList>
            <consortium name="WormBaseParasite"/>
        </authorList>
    </citation>
    <scope>IDENTIFICATION</scope>
</reference>
<accession>A0A5K3FJB9</accession>
<dbReference type="WBParaSite" id="MCU_008878-RA">
    <property type="protein sequence ID" value="MCU_008878-RA"/>
    <property type="gene ID" value="MCU_008878"/>
</dbReference>
<dbReference type="InterPro" id="IPR035979">
    <property type="entry name" value="RBD_domain_sf"/>
</dbReference>
<dbReference type="AlphaFoldDB" id="A0A5K3FJB9"/>
<sequence>MTEYKASDLVEMARSRMDELNSRTLLLGHLPRNTTLKKLITVFKDSINARFPRKKFKGNRKFVNFACQINIFAHFVKVKHCFNALILDHYTKH</sequence>
<protein>
    <submittedName>
        <fullName evidence="1">RRM domain-containing protein</fullName>
    </submittedName>
</protein>
<dbReference type="GO" id="GO:0003676">
    <property type="term" value="F:nucleic acid binding"/>
    <property type="evidence" value="ECO:0007669"/>
    <property type="project" value="InterPro"/>
</dbReference>
<name>A0A5K3FJB9_MESCO</name>
<evidence type="ECO:0000313" key="1">
    <source>
        <dbReference type="WBParaSite" id="MCU_008878-RA"/>
    </source>
</evidence>